<sequence>MPQPSDGLRRRDLLLGASAWSAGAAAQSAPEVIRLGQSVPISGPAQHLGIEVQRGLQLAVDAANAAAVLPGRRLELVSLDDQYEPELALENTRTLIQQDRVFALVGYVGTESTQRCLPVAVQAGVPMIAPLTGAESLRTRPSRWLYHLRPGLSSELGLIVRTLATMGWQHLAVVQQADADGDAGLEALRAALSQAGQPAPLAITRIERNSTNQVALEQRDVLQVTQQILAARPQAVLFLCAYAPTAAILKRLRLGGFAGGAYATSLASSSALGPLLGPQVAGLNITQVVPSPGDVSRPVVSAYRQRLGSTAPEHVSLEAWIAGQLVIEALRRTPLRANRTAFLTALESLGGWDLGGFVLQWDPLRRQASSQVALTVLDARGRPQR</sequence>
<protein>
    <submittedName>
        <fullName evidence="4">ABC transporter substrate-binding protein</fullName>
    </submittedName>
</protein>
<gene>
    <name evidence="4" type="ORF">KAK06_10610</name>
</gene>
<dbReference type="InterPro" id="IPR028082">
    <property type="entry name" value="Peripla_BP_I"/>
</dbReference>
<name>A0A940YN43_9BURK</name>
<comment type="caution">
    <text evidence="4">The sequence shown here is derived from an EMBL/GenBank/DDBJ whole genome shotgun (WGS) entry which is preliminary data.</text>
</comment>
<dbReference type="RefSeq" id="WP_210802051.1">
    <property type="nucleotide sequence ID" value="NZ_JAGQDE010000008.1"/>
</dbReference>
<dbReference type="Proteomes" id="UP000678374">
    <property type="component" value="Unassembled WGS sequence"/>
</dbReference>
<dbReference type="SUPFAM" id="SSF53822">
    <property type="entry name" value="Periplasmic binding protein-like I"/>
    <property type="match status" value="1"/>
</dbReference>
<organism evidence="4 5">
    <name type="scientific">Ideonella aquatica</name>
    <dbReference type="NCBI Taxonomy" id="2824119"/>
    <lineage>
        <taxon>Bacteria</taxon>
        <taxon>Pseudomonadati</taxon>
        <taxon>Pseudomonadota</taxon>
        <taxon>Betaproteobacteria</taxon>
        <taxon>Burkholderiales</taxon>
        <taxon>Sphaerotilaceae</taxon>
        <taxon>Ideonella</taxon>
    </lineage>
</organism>
<evidence type="ECO:0000313" key="5">
    <source>
        <dbReference type="Proteomes" id="UP000678374"/>
    </source>
</evidence>
<dbReference type="InterPro" id="IPR006311">
    <property type="entry name" value="TAT_signal"/>
</dbReference>
<dbReference type="CDD" id="cd06326">
    <property type="entry name" value="PBP1_ABC_ligand_binding-like"/>
    <property type="match status" value="1"/>
</dbReference>
<feature type="domain" description="Leucine-binding protein" evidence="3">
    <location>
        <begin position="33"/>
        <end position="381"/>
    </location>
</feature>
<dbReference type="PROSITE" id="PS51318">
    <property type="entry name" value="TAT"/>
    <property type="match status" value="1"/>
</dbReference>
<dbReference type="Gene3D" id="3.40.50.2300">
    <property type="match status" value="2"/>
</dbReference>
<dbReference type="PANTHER" id="PTHR47235">
    <property type="entry name" value="BLR6548 PROTEIN"/>
    <property type="match status" value="1"/>
</dbReference>
<evidence type="ECO:0000313" key="4">
    <source>
        <dbReference type="EMBL" id="MBQ0959401.1"/>
    </source>
</evidence>
<dbReference type="InterPro" id="IPR028081">
    <property type="entry name" value="Leu-bd"/>
</dbReference>
<keyword evidence="5" id="KW-1185">Reference proteome</keyword>
<dbReference type="Pfam" id="PF13458">
    <property type="entry name" value="Peripla_BP_6"/>
    <property type="match status" value="1"/>
</dbReference>
<reference evidence="4" key="1">
    <citation type="submission" date="2021-04" db="EMBL/GenBank/DDBJ databases">
        <title>The genome sequence of Ideonella sp. 4Y11.</title>
        <authorList>
            <person name="Liu Y."/>
        </authorList>
    </citation>
    <scope>NUCLEOTIDE SEQUENCE</scope>
    <source>
        <strain evidence="4">4Y11</strain>
    </source>
</reference>
<evidence type="ECO:0000256" key="1">
    <source>
        <dbReference type="ARBA" id="ARBA00010062"/>
    </source>
</evidence>
<evidence type="ECO:0000256" key="2">
    <source>
        <dbReference type="ARBA" id="ARBA00022729"/>
    </source>
</evidence>
<dbReference type="PANTHER" id="PTHR47235:SF1">
    <property type="entry name" value="BLR6548 PROTEIN"/>
    <property type="match status" value="1"/>
</dbReference>
<proteinExistence type="inferred from homology"/>
<dbReference type="AlphaFoldDB" id="A0A940YN43"/>
<dbReference type="EMBL" id="JAGQDE010000008">
    <property type="protein sequence ID" value="MBQ0959401.1"/>
    <property type="molecule type" value="Genomic_DNA"/>
</dbReference>
<comment type="similarity">
    <text evidence="1">Belongs to the leucine-binding protein family.</text>
</comment>
<evidence type="ECO:0000259" key="3">
    <source>
        <dbReference type="Pfam" id="PF13458"/>
    </source>
</evidence>
<keyword evidence="2" id="KW-0732">Signal</keyword>
<accession>A0A940YN43</accession>